<dbReference type="InterPro" id="IPR013424">
    <property type="entry name" value="Ice-binding_C"/>
</dbReference>
<dbReference type="Proteomes" id="UP000323917">
    <property type="component" value="Chromosome"/>
</dbReference>
<feature type="transmembrane region" description="Helical" evidence="1">
    <location>
        <begin position="27"/>
        <end position="48"/>
    </location>
</feature>
<dbReference type="KEGG" id="bgok:Pr1d_46130"/>
<evidence type="ECO:0000256" key="1">
    <source>
        <dbReference type="SAM" id="Phobius"/>
    </source>
</evidence>
<evidence type="ECO:0000313" key="2">
    <source>
        <dbReference type="EMBL" id="QEG37272.1"/>
    </source>
</evidence>
<dbReference type="AlphaFoldDB" id="A0A5B9QHX8"/>
<dbReference type="NCBIfam" id="TIGR02595">
    <property type="entry name" value="PEP_CTERM"/>
    <property type="match status" value="1"/>
</dbReference>
<keyword evidence="1" id="KW-1133">Transmembrane helix</keyword>
<proteinExistence type="predicted"/>
<accession>A0A5B9QHX8</accession>
<dbReference type="EMBL" id="CP042913">
    <property type="protein sequence ID" value="QEG37272.1"/>
    <property type="molecule type" value="Genomic_DNA"/>
</dbReference>
<protein>
    <recommendedName>
        <fullName evidence="4">PEP-CTERM protein-sorting domain-containing protein</fullName>
    </recommendedName>
</protein>
<evidence type="ECO:0008006" key="4">
    <source>
        <dbReference type="Google" id="ProtNLM"/>
    </source>
</evidence>
<name>A0A5B9QHX8_9BACT</name>
<organism evidence="2 3">
    <name type="scientific">Bythopirellula goksoeyrii</name>
    <dbReference type="NCBI Taxonomy" id="1400387"/>
    <lineage>
        <taxon>Bacteria</taxon>
        <taxon>Pseudomonadati</taxon>
        <taxon>Planctomycetota</taxon>
        <taxon>Planctomycetia</taxon>
        <taxon>Pirellulales</taxon>
        <taxon>Lacipirellulaceae</taxon>
        <taxon>Bythopirellula</taxon>
    </lineage>
</organism>
<evidence type="ECO:0000313" key="3">
    <source>
        <dbReference type="Proteomes" id="UP000323917"/>
    </source>
</evidence>
<gene>
    <name evidence="2" type="ORF">Pr1d_46130</name>
</gene>
<keyword evidence="3" id="KW-1185">Reference proteome</keyword>
<keyword evidence="1" id="KW-0812">Transmembrane</keyword>
<keyword evidence="1" id="KW-0472">Membrane</keyword>
<sequence length="261" mass="26472" precursor="true">MCLGVLGNATTDVTSYERLVCIMKRQMISAIVLGMAFSTAASAATLFYDFGDSSRTTAGNYNNIVMNAPSVLSIADSVDSTGANTGISLDASGFFAGSNQSGPGVASGDAAAIFETDATVDNAFGHAGAFGTNPLTPLATVTMGGLDGSGATSYDFTFFGSRTGATDNRETQFALAGANSGVGYLDVTANVSEVVNVSGIIPTAGGTITLEVSPGPNNNNGSLFYYLGAMRVVSNTIPEPATIGLLAFAGLAFTLQRRGRS</sequence>
<reference evidence="2 3" key="1">
    <citation type="submission" date="2019-08" db="EMBL/GenBank/DDBJ databases">
        <title>Deep-cultivation of Planctomycetes and their phenomic and genomic characterization uncovers novel biology.</title>
        <authorList>
            <person name="Wiegand S."/>
            <person name="Jogler M."/>
            <person name="Boedeker C."/>
            <person name="Pinto D."/>
            <person name="Vollmers J."/>
            <person name="Rivas-Marin E."/>
            <person name="Kohn T."/>
            <person name="Peeters S.H."/>
            <person name="Heuer A."/>
            <person name="Rast P."/>
            <person name="Oberbeckmann S."/>
            <person name="Bunk B."/>
            <person name="Jeske O."/>
            <person name="Meyerdierks A."/>
            <person name="Storesund J.E."/>
            <person name="Kallscheuer N."/>
            <person name="Luecker S."/>
            <person name="Lage O.M."/>
            <person name="Pohl T."/>
            <person name="Merkel B.J."/>
            <person name="Hornburger P."/>
            <person name="Mueller R.-W."/>
            <person name="Bruemmer F."/>
            <person name="Labrenz M."/>
            <person name="Spormann A.M."/>
            <person name="Op den Camp H."/>
            <person name="Overmann J."/>
            <person name="Amann R."/>
            <person name="Jetten M.S.M."/>
            <person name="Mascher T."/>
            <person name="Medema M.H."/>
            <person name="Devos D.P."/>
            <person name="Kaster A.-K."/>
            <person name="Ovreas L."/>
            <person name="Rohde M."/>
            <person name="Galperin M.Y."/>
            <person name="Jogler C."/>
        </authorList>
    </citation>
    <scope>NUCLEOTIDE SEQUENCE [LARGE SCALE GENOMIC DNA]</scope>
    <source>
        <strain evidence="2 3">Pr1d</strain>
    </source>
</reference>